<organism evidence="2 3">
    <name type="scientific">Lepraria finkii</name>
    <dbReference type="NCBI Taxonomy" id="1340010"/>
    <lineage>
        <taxon>Eukaryota</taxon>
        <taxon>Fungi</taxon>
        <taxon>Dikarya</taxon>
        <taxon>Ascomycota</taxon>
        <taxon>Pezizomycotina</taxon>
        <taxon>Lecanoromycetes</taxon>
        <taxon>OSLEUM clade</taxon>
        <taxon>Lecanoromycetidae</taxon>
        <taxon>Lecanorales</taxon>
        <taxon>Lecanorineae</taxon>
        <taxon>Stereocaulaceae</taxon>
        <taxon>Lepraria</taxon>
    </lineage>
</organism>
<dbReference type="EMBL" id="JBHFEH010000092">
    <property type="protein sequence ID" value="KAL2047831.1"/>
    <property type="molecule type" value="Genomic_DNA"/>
</dbReference>
<feature type="compositionally biased region" description="Polar residues" evidence="1">
    <location>
        <begin position="67"/>
        <end position="83"/>
    </location>
</feature>
<name>A0ABR4AQJ7_9LECA</name>
<protein>
    <submittedName>
        <fullName evidence="2">Uncharacterized protein</fullName>
    </submittedName>
</protein>
<feature type="region of interest" description="Disordered" evidence="1">
    <location>
        <begin position="58"/>
        <end position="103"/>
    </location>
</feature>
<sequence>MFASRWDWRFLDCSGASPAFTPSPDLAIGSSHAIRASQGTEAFQLCVVPPRLTLPSQLPRLKHHEYPSQSTPTLNYDYSSPELQPTLDMPHQKPSLPQAPPKQLTVSQARSILKVSVFTELSEIRMVSRV</sequence>
<accession>A0ABR4AQJ7</accession>
<evidence type="ECO:0000256" key="1">
    <source>
        <dbReference type="SAM" id="MobiDB-lite"/>
    </source>
</evidence>
<keyword evidence="3" id="KW-1185">Reference proteome</keyword>
<reference evidence="2 3" key="1">
    <citation type="submission" date="2024-09" db="EMBL/GenBank/DDBJ databases">
        <title>Rethinking Asexuality: The Enigmatic Case of Functional Sexual Genes in Lepraria (Stereocaulaceae).</title>
        <authorList>
            <person name="Doellman M."/>
            <person name="Sun Y."/>
            <person name="Barcenas-Pena A."/>
            <person name="Lumbsch H.T."/>
            <person name="Grewe F."/>
        </authorList>
    </citation>
    <scope>NUCLEOTIDE SEQUENCE [LARGE SCALE GENOMIC DNA]</scope>
    <source>
        <strain evidence="2 3">Grewe 0041</strain>
    </source>
</reference>
<dbReference type="Proteomes" id="UP001590951">
    <property type="component" value="Unassembled WGS sequence"/>
</dbReference>
<evidence type="ECO:0000313" key="3">
    <source>
        <dbReference type="Proteomes" id="UP001590951"/>
    </source>
</evidence>
<evidence type="ECO:0000313" key="2">
    <source>
        <dbReference type="EMBL" id="KAL2047831.1"/>
    </source>
</evidence>
<proteinExistence type="predicted"/>
<gene>
    <name evidence="2" type="ORF">ABVK25_011286</name>
</gene>
<comment type="caution">
    <text evidence="2">The sequence shown here is derived from an EMBL/GenBank/DDBJ whole genome shotgun (WGS) entry which is preliminary data.</text>
</comment>